<dbReference type="AlphaFoldDB" id="A0AAD9VF71"/>
<feature type="binding site" evidence="1">
    <location>
        <position position="28"/>
    </location>
    <ligand>
        <name>Zn(2+)</name>
        <dbReference type="ChEBI" id="CHEBI:29105"/>
    </ligand>
</feature>
<comment type="caution">
    <text evidence="4">The sequence shown here is derived from an EMBL/GenBank/DDBJ whole genome shotgun (WGS) entry which is preliminary data.</text>
</comment>
<feature type="domain" description="ZAD" evidence="3">
    <location>
        <begin position="23"/>
        <end position="98"/>
    </location>
</feature>
<evidence type="ECO:0000256" key="2">
    <source>
        <dbReference type="SAM" id="MobiDB-lite"/>
    </source>
</evidence>
<reference evidence="4" key="1">
    <citation type="journal article" date="2023" name="G3 (Bethesda)">
        <title>Whole genome assembly and annotation of the endangered Caribbean coral Acropora cervicornis.</title>
        <authorList>
            <person name="Selwyn J.D."/>
            <person name="Vollmer S.V."/>
        </authorList>
    </citation>
    <scope>NUCLEOTIDE SEQUENCE</scope>
    <source>
        <strain evidence="4">K2</strain>
    </source>
</reference>
<feature type="binding site" evidence="1">
    <location>
        <position position="71"/>
    </location>
    <ligand>
        <name>Zn(2+)</name>
        <dbReference type="ChEBI" id="CHEBI:29105"/>
    </ligand>
</feature>
<accession>A0AAD9VF71</accession>
<keyword evidence="5" id="KW-1185">Reference proteome</keyword>
<dbReference type="Pfam" id="PF07776">
    <property type="entry name" value="zf-AD"/>
    <property type="match status" value="1"/>
</dbReference>
<evidence type="ECO:0000313" key="4">
    <source>
        <dbReference type="EMBL" id="KAK2571670.1"/>
    </source>
</evidence>
<keyword evidence="1" id="KW-0479">Metal-binding</keyword>
<feature type="binding site" evidence="1">
    <location>
        <position position="25"/>
    </location>
    <ligand>
        <name>Zn(2+)</name>
        <dbReference type="ChEBI" id="CHEBI:29105"/>
    </ligand>
</feature>
<feature type="region of interest" description="Disordered" evidence="2">
    <location>
        <begin position="793"/>
        <end position="813"/>
    </location>
</feature>
<keyword evidence="1" id="KW-0863">Zinc-finger</keyword>
<protein>
    <recommendedName>
        <fullName evidence="3">ZAD domain-containing protein</fullName>
    </recommendedName>
</protein>
<dbReference type="PROSITE" id="PS51915">
    <property type="entry name" value="ZAD"/>
    <property type="match status" value="1"/>
</dbReference>
<dbReference type="Proteomes" id="UP001249851">
    <property type="component" value="Unassembled WGS sequence"/>
</dbReference>
<dbReference type="EMBL" id="JARQWQ010000005">
    <property type="protein sequence ID" value="KAK2571670.1"/>
    <property type="molecule type" value="Genomic_DNA"/>
</dbReference>
<dbReference type="GO" id="GO:0008270">
    <property type="term" value="F:zinc ion binding"/>
    <property type="evidence" value="ECO:0007669"/>
    <property type="project" value="UniProtKB-UniRule"/>
</dbReference>
<feature type="binding site" evidence="1">
    <location>
        <position position="74"/>
    </location>
    <ligand>
        <name>Zn(2+)</name>
        <dbReference type="ChEBI" id="CHEBI:29105"/>
    </ligand>
</feature>
<reference evidence="4" key="2">
    <citation type="journal article" date="2023" name="Science">
        <title>Genomic signatures of disease resistance in endangered staghorn corals.</title>
        <authorList>
            <person name="Vollmer S.V."/>
            <person name="Selwyn J.D."/>
            <person name="Despard B.A."/>
            <person name="Roesel C.L."/>
        </authorList>
    </citation>
    <scope>NUCLEOTIDE SEQUENCE</scope>
    <source>
        <strain evidence="4">K2</strain>
    </source>
</reference>
<evidence type="ECO:0000313" key="5">
    <source>
        <dbReference type="Proteomes" id="UP001249851"/>
    </source>
</evidence>
<evidence type="ECO:0000259" key="3">
    <source>
        <dbReference type="PROSITE" id="PS51915"/>
    </source>
</evidence>
<keyword evidence="1" id="KW-0862">Zinc</keyword>
<proteinExistence type="predicted"/>
<dbReference type="InterPro" id="IPR012934">
    <property type="entry name" value="Znf_AD"/>
</dbReference>
<evidence type="ECO:0000256" key="1">
    <source>
        <dbReference type="PROSITE-ProRule" id="PRU01263"/>
    </source>
</evidence>
<feature type="region of interest" description="Disordered" evidence="2">
    <location>
        <begin position="112"/>
        <end position="144"/>
    </location>
</feature>
<gene>
    <name evidence="4" type="ORF">P5673_003041</name>
</gene>
<dbReference type="Pfam" id="PF20231">
    <property type="entry name" value="DUF6589"/>
    <property type="match status" value="1"/>
</dbReference>
<name>A0AAD9VF71_ACRCE</name>
<dbReference type="GO" id="GO:0005634">
    <property type="term" value="C:nucleus"/>
    <property type="evidence" value="ECO:0007669"/>
    <property type="project" value="InterPro"/>
</dbReference>
<organism evidence="4 5">
    <name type="scientific">Acropora cervicornis</name>
    <name type="common">Staghorn coral</name>
    <dbReference type="NCBI Taxonomy" id="6130"/>
    <lineage>
        <taxon>Eukaryota</taxon>
        <taxon>Metazoa</taxon>
        <taxon>Cnidaria</taxon>
        <taxon>Anthozoa</taxon>
        <taxon>Hexacorallia</taxon>
        <taxon>Scleractinia</taxon>
        <taxon>Astrocoeniina</taxon>
        <taxon>Acroporidae</taxon>
        <taxon>Acropora</taxon>
    </lineage>
</organism>
<sequence length="905" mass="103294">MSTGSIQDTPKKISKSSPTANITCCRLCKSVGDVSCSKNIYAKGNRALLAAAQDIYGRPLRQDKLLPHLLCRPCERRLKNFISFKTVISESQSSFETVKRCKEISPSVPRTLAKSARESERKSRRGLNFLTVPSQMQSSPGKENELPLNASAIVGNLWEDDVQHQTTSTETDSRTDLSSILSQVDREFLTLTRRETNSVLRSRGYLGMSTLNFSEIMKEIQTLCPTVFAILSQMILLDQNPGKRTAPLALLYGLIVFQRCHEMSLIQRVNTVLLTEGDASQELVDRLHKYGFCLSKTMKYTIQDEIGQHFLDHAVELLKQGRKFVLVLDNIDWDVRVHDMRSDHQNKSVHAVATSIVFNRMSSDHLPDDKPKKNLADCNLKDLLMLTDEEKRCTRECYKIFLGRILCEWFPAFDFFKEILPSRTPCQYQLEMNFKSAVVTLPVLLKDEKKYADLVDVLDQLEAWVREIYVKAGLCVPLEEGHVPPGPPIAAPSRPDQPLSHVPPETIADDPLARVRIPCFGDQLTRVRLAGAKDLRAGSHTPQDRLDHLYPFRIVDWHTKRSFLKLVFKRLYTNSGREMGTMRYFREKMQRRNVTQDVKHYEDCEQLFLSIGRCFAVEALIQFFNMVDQNGVPTKNRPPYYMLEVGNNKQVYYDSVLDKFMDQFLLQPTQDPVEHDPVIDEDFVHNYSVCILKYFFLLLDFKDAVREGNGARLATLHKVLVQHFKSCPGFNSYAIEMLINVVQNEVFLTDAEAHNCVWASTANWTGGPGRNVEIDLLQENRNKDLKKQIKAMGANKTNKAIDRSSRASGGETQIAENYDQQVNRPVHSSSHSHQSSVLDDKKILADLRTLKPFNTIPNRKHDSFQEISSDPLATLDETELARWLSRHKKNLLLDAPIILDNEDEI</sequence>
<dbReference type="SMART" id="SM00868">
    <property type="entry name" value="zf-AD"/>
    <property type="match status" value="1"/>
</dbReference>
<dbReference type="InterPro" id="IPR046496">
    <property type="entry name" value="DUF6589"/>
</dbReference>
<feature type="compositionally biased region" description="Polar residues" evidence="2">
    <location>
        <begin position="131"/>
        <end position="141"/>
    </location>
</feature>